<dbReference type="InterPro" id="IPR023214">
    <property type="entry name" value="HAD_sf"/>
</dbReference>
<keyword evidence="2" id="KW-0378">Hydrolase</keyword>
<feature type="region of interest" description="Disordered" evidence="1">
    <location>
        <begin position="1"/>
        <end position="41"/>
    </location>
</feature>
<protein>
    <submittedName>
        <fullName evidence="2">Hydrolase</fullName>
    </submittedName>
</protein>
<evidence type="ECO:0000256" key="1">
    <source>
        <dbReference type="SAM" id="MobiDB-lite"/>
    </source>
</evidence>
<accession>A0A8J3LWR4</accession>
<dbReference type="AlphaFoldDB" id="A0A8J3LWR4"/>
<dbReference type="SUPFAM" id="SSF56784">
    <property type="entry name" value="HAD-like"/>
    <property type="match status" value="1"/>
</dbReference>
<dbReference type="PRINTS" id="PR00413">
    <property type="entry name" value="HADHALOGNASE"/>
</dbReference>
<dbReference type="SFLD" id="SFLDG01129">
    <property type="entry name" value="C1.5:_HAD__Beta-PGM__Phosphata"/>
    <property type="match status" value="1"/>
</dbReference>
<dbReference type="NCBIfam" id="TIGR01509">
    <property type="entry name" value="HAD-SF-IA-v3"/>
    <property type="match status" value="1"/>
</dbReference>
<gene>
    <name evidence="2" type="ORF">Pfl04_31740</name>
</gene>
<dbReference type="GO" id="GO:0016787">
    <property type="term" value="F:hydrolase activity"/>
    <property type="evidence" value="ECO:0007669"/>
    <property type="project" value="UniProtKB-KW"/>
</dbReference>
<proteinExistence type="predicted"/>
<dbReference type="Proteomes" id="UP000653674">
    <property type="component" value="Unassembled WGS sequence"/>
</dbReference>
<dbReference type="Pfam" id="PF00702">
    <property type="entry name" value="Hydrolase"/>
    <property type="match status" value="1"/>
</dbReference>
<name>A0A8J3LWR4_9ACTN</name>
<reference evidence="2" key="1">
    <citation type="submission" date="2021-01" db="EMBL/GenBank/DDBJ databases">
        <title>Whole genome shotgun sequence of Planosporangium flavigriseum NBRC 105377.</title>
        <authorList>
            <person name="Komaki H."/>
            <person name="Tamura T."/>
        </authorList>
    </citation>
    <scope>NUCLEOTIDE SEQUENCE</scope>
    <source>
        <strain evidence="2">NBRC 105377</strain>
    </source>
</reference>
<dbReference type="EMBL" id="BONU01000022">
    <property type="protein sequence ID" value="GIG74770.1"/>
    <property type="molecule type" value="Genomic_DNA"/>
</dbReference>
<evidence type="ECO:0000313" key="3">
    <source>
        <dbReference type="Proteomes" id="UP000653674"/>
    </source>
</evidence>
<dbReference type="NCBIfam" id="TIGR01549">
    <property type="entry name" value="HAD-SF-IA-v1"/>
    <property type="match status" value="1"/>
</dbReference>
<keyword evidence="3" id="KW-1185">Reference proteome</keyword>
<dbReference type="Gene3D" id="3.40.50.1000">
    <property type="entry name" value="HAD superfamily/HAD-like"/>
    <property type="match status" value="1"/>
</dbReference>
<evidence type="ECO:0000313" key="2">
    <source>
        <dbReference type="EMBL" id="GIG74770.1"/>
    </source>
</evidence>
<dbReference type="SFLD" id="SFLDS00003">
    <property type="entry name" value="Haloacid_Dehalogenase"/>
    <property type="match status" value="1"/>
</dbReference>
<dbReference type="InterPro" id="IPR036412">
    <property type="entry name" value="HAD-like_sf"/>
</dbReference>
<dbReference type="PANTHER" id="PTHR46649:SF4">
    <property type="entry name" value="HALOACID DEHALOGENASE-LIKE HYDROLASE (HAD) SUPERFAMILY PROTEIN"/>
    <property type="match status" value="1"/>
</dbReference>
<dbReference type="RefSeq" id="WP_168077338.1">
    <property type="nucleotide sequence ID" value="NZ_BAAAQJ010000007.1"/>
</dbReference>
<dbReference type="InterPro" id="IPR006439">
    <property type="entry name" value="HAD-SF_hydro_IA"/>
</dbReference>
<comment type="caution">
    <text evidence="2">The sequence shown here is derived from an EMBL/GenBank/DDBJ whole genome shotgun (WGS) entry which is preliminary data.</text>
</comment>
<organism evidence="2 3">
    <name type="scientific">Planosporangium flavigriseum</name>
    <dbReference type="NCBI Taxonomy" id="373681"/>
    <lineage>
        <taxon>Bacteria</taxon>
        <taxon>Bacillati</taxon>
        <taxon>Actinomycetota</taxon>
        <taxon>Actinomycetes</taxon>
        <taxon>Micromonosporales</taxon>
        <taxon>Micromonosporaceae</taxon>
        <taxon>Planosporangium</taxon>
    </lineage>
</organism>
<sequence>MVLGVPHRPEAPQQNHESDSDPSASPLPAVNPSRRADRAQVERPQAVLFDFQGTLAQVEDPVTWVREAARTCGVELDRPRATILADRLVTAGRAGGPAPHRVPPHLAEAYCDRDLDPRSHRATYTGLAQTVDCGVDGLPEALYDRLLSPGGWVTYPHTVPTLKALRAAGIPVAVVSNIGFDIRPITAHLGFADLVTEFVLSYEVGRCKPDAAIFEYACGRLRVDPERTLMVGDTPADAGAVVAGCRVLIIPAQPPATANGIAAVLDLAGL</sequence>
<dbReference type="PANTHER" id="PTHR46649">
    <property type="match status" value="1"/>
</dbReference>